<reference evidence="4 5" key="1">
    <citation type="submission" date="2021-06" db="EMBL/GenBank/DDBJ databases">
        <title>Actinomycetes sequencing.</title>
        <authorList>
            <person name="Shan Q."/>
        </authorList>
    </citation>
    <scope>NUCLEOTIDE SEQUENCE [LARGE SCALE GENOMIC DNA]</scope>
    <source>
        <strain evidence="4 5">NEAU-G5</strain>
    </source>
</reference>
<evidence type="ECO:0000313" key="4">
    <source>
        <dbReference type="EMBL" id="MBU3061300.1"/>
    </source>
</evidence>
<comment type="caution">
    <text evidence="4">The sequence shown here is derived from an EMBL/GenBank/DDBJ whole genome shotgun (WGS) entry which is preliminary data.</text>
</comment>
<evidence type="ECO:0000256" key="2">
    <source>
        <dbReference type="HAMAP-Rule" id="MF_01940"/>
    </source>
</evidence>
<comment type="catalytic activity">
    <reaction evidence="2">
        <text>a 3'-end 2',3'-cyclophospho-ribonucleotide-RNA + H2O = a 3'-end 2'-phospho-ribonucleotide-RNA + H(+)</text>
        <dbReference type="Rhea" id="RHEA:11828"/>
        <dbReference type="Rhea" id="RHEA-COMP:10464"/>
        <dbReference type="Rhea" id="RHEA-COMP:17353"/>
        <dbReference type="ChEBI" id="CHEBI:15377"/>
        <dbReference type="ChEBI" id="CHEBI:15378"/>
        <dbReference type="ChEBI" id="CHEBI:83064"/>
        <dbReference type="ChEBI" id="CHEBI:173113"/>
        <dbReference type="EC" id="3.1.4.58"/>
    </reaction>
</comment>
<keyword evidence="5" id="KW-1185">Reference proteome</keyword>
<feature type="short sequence motif" description="HXTX 2" evidence="2">
    <location>
        <begin position="132"/>
        <end position="135"/>
    </location>
</feature>
<comment type="similarity">
    <text evidence="2">Belongs to the 2H phosphoesterase superfamily. ThpR family.</text>
</comment>
<sequence>MPEALRLFLAIEPDPELRRGLSHLIGELKRESWAAHVRWVRSANLHLTLRFLGDVAAEDISGISGGVRTVTGGIEPFRIGVHRIAPFPTPRRPHAIVGETTPCPQLFALASTLEQVAVSAGLAPERRPFSPHFTLGRLIKSRTPHLNESAKSNLGPMTVGRIVLLNSEQTERGRTYTPLEYFPLGKSGSAA</sequence>
<name>A0ABS6AWF3_9NOCA</name>
<keyword evidence="1 2" id="KW-0378">Hydrolase</keyword>
<dbReference type="Gene3D" id="3.90.1140.10">
    <property type="entry name" value="Cyclic phosphodiesterase"/>
    <property type="match status" value="1"/>
</dbReference>
<gene>
    <name evidence="4" type="primary">thpR</name>
    <name evidence="4" type="ORF">KO481_07170</name>
</gene>
<proteinExistence type="inferred from homology"/>
<feature type="active site" description="Proton donor" evidence="2">
    <location>
        <position position="46"/>
    </location>
</feature>
<evidence type="ECO:0000313" key="5">
    <source>
        <dbReference type="Proteomes" id="UP000733379"/>
    </source>
</evidence>
<dbReference type="InterPro" id="IPR009097">
    <property type="entry name" value="Cyclic_Pdiesterase"/>
</dbReference>
<dbReference type="Proteomes" id="UP000733379">
    <property type="component" value="Unassembled WGS sequence"/>
</dbReference>
<feature type="short sequence motif" description="HXTX 1" evidence="2">
    <location>
        <begin position="46"/>
        <end position="49"/>
    </location>
</feature>
<dbReference type="PANTHER" id="PTHR35561">
    <property type="entry name" value="RNA 2',3'-CYCLIC PHOSPHODIESTERASE"/>
    <property type="match status" value="1"/>
</dbReference>
<dbReference type="NCBIfam" id="TIGR02258">
    <property type="entry name" value="2_5_ligase"/>
    <property type="match status" value="1"/>
</dbReference>
<dbReference type="InterPro" id="IPR014051">
    <property type="entry name" value="Phosphoesterase_HXTX"/>
</dbReference>
<evidence type="ECO:0000256" key="1">
    <source>
        <dbReference type="ARBA" id="ARBA00022801"/>
    </source>
</evidence>
<feature type="domain" description="Phosphoesterase HXTX" evidence="3">
    <location>
        <begin position="104"/>
        <end position="169"/>
    </location>
</feature>
<dbReference type="RefSeq" id="WP_215916199.1">
    <property type="nucleotide sequence ID" value="NZ_JAHKNI010000002.1"/>
</dbReference>
<dbReference type="PANTHER" id="PTHR35561:SF1">
    <property type="entry name" value="RNA 2',3'-CYCLIC PHOSPHODIESTERASE"/>
    <property type="match status" value="1"/>
</dbReference>
<feature type="active site" description="Proton acceptor" evidence="2">
    <location>
        <position position="132"/>
    </location>
</feature>
<feature type="domain" description="Phosphoesterase HXTX" evidence="3">
    <location>
        <begin position="11"/>
        <end position="96"/>
    </location>
</feature>
<accession>A0ABS6AWF3</accession>
<dbReference type="SUPFAM" id="SSF55144">
    <property type="entry name" value="LigT-like"/>
    <property type="match status" value="1"/>
</dbReference>
<protein>
    <recommendedName>
        <fullName evidence="2">RNA 2',3'-cyclic phosphodiesterase</fullName>
        <shortName evidence="2">RNA 2',3'-CPDase</shortName>
        <ecNumber evidence="2">3.1.4.58</ecNumber>
    </recommendedName>
</protein>
<comment type="function">
    <text evidence="2">Hydrolyzes RNA 2',3'-cyclic phosphodiester to an RNA 2'-phosphomonoester.</text>
</comment>
<organism evidence="4 5">
    <name type="scientific">Nocardia albiluteola</name>
    <dbReference type="NCBI Taxonomy" id="2842303"/>
    <lineage>
        <taxon>Bacteria</taxon>
        <taxon>Bacillati</taxon>
        <taxon>Actinomycetota</taxon>
        <taxon>Actinomycetes</taxon>
        <taxon>Mycobacteriales</taxon>
        <taxon>Nocardiaceae</taxon>
        <taxon>Nocardia</taxon>
    </lineage>
</organism>
<dbReference type="EC" id="3.1.4.58" evidence="2"/>
<dbReference type="Pfam" id="PF02834">
    <property type="entry name" value="LigT_PEase"/>
    <property type="match status" value="2"/>
</dbReference>
<dbReference type="EMBL" id="JAHKNI010000002">
    <property type="protein sequence ID" value="MBU3061300.1"/>
    <property type="molecule type" value="Genomic_DNA"/>
</dbReference>
<dbReference type="HAMAP" id="MF_01940">
    <property type="entry name" value="RNA_CPDase"/>
    <property type="match status" value="1"/>
</dbReference>
<dbReference type="InterPro" id="IPR004175">
    <property type="entry name" value="RNA_CPDase"/>
</dbReference>
<evidence type="ECO:0000259" key="3">
    <source>
        <dbReference type="Pfam" id="PF02834"/>
    </source>
</evidence>